<organism evidence="2 3">
    <name type="scientific">Pseudocercospora musae</name>
    <dbReference type="NCBI Taxonomy" id="113226"/>
    <lineage>
        <taxon>Eukaryota</taxon>
        <taxon>Fungi</taxon>
        <taxon>Dikarya</taxon>
        <taxon>Ascomycota</taxon>
        <taxon>Pezizomycotina</taxon>
        <taxon>Dothideomycetes</taxon>
        <taxon>Dothideomycetidae</taxon>
        <taxon>Mycosphaerellales</taxon>
        <taxon>Mycosphaerellaceae</taxon>
        <taxon>Pseudocercospora</taxon>
    </lineage>
</organism>
<accession>A0A139ICD3</accession>
<evidence type="ECO:0000256" key="1">
    <source>
        <dbReference type="SAM" id="SignalP"/>
    </source>
</evidence>
<proteinExistence type="predicted"/>
<name>A0A139ICD3_9PEZI</name>
<keyword evidence="3" id="KW-1185">Reference proteome</keyword>
<protein>
    <submittedName>
        <fullName evidence="2">Uncharacterized protein</fullName>
    </submittedName>
</protein>
<evidence type="ECO:0000313" key="3">
    <source>
        <dbReference type="Proteomes" id="UP000073492"/>
    </source>
</evidence>
<keyword evidence="1" id="KW-0732">Signal</keyword>
<dbReference type="OrthoDB" id="3639542at2759"/>
<reference evidence="2 3" key="1">
    <citation type="submission" date="2015-07" db="EMBL/GenBank/DDBJ databases">
        <title>Comparative genomics of the Sigatoka disease complex on banana suggests a link between parallel evolutionary changes in Pseudocercospora fijiensis and Pseudocercospora eumusae and increased virulence on the banana host.</title>
        <authorList>
            <person name="Chang T.-C."/>
            <person name="Salvucci A."/>
            <person name="Crous P.W."/>
            <person name="Stergiopoulos I."/>
        </authorList>
    </citation>
    <scope>NUCLEOTIDE SEQUENCE [LARGE SCALE GENOMIC DNA]</scope>
    <source>
        <strain evidence="2 3">CBS 116634</strain>
    </source>
</reference>
<gene>
    <name evidence="2" type="ORF">AC579_579</name>
</gene>
<sequence length="236" mass="26475">MRTLSFQVSLICATLSVGHIIAPYGNWSFTTWTRQTTLRGYDQYHSPTTTEISTTCTDTTPVHYGTGPHSTPIISSLRYTKKTTLYGPLSTGHPSIYYNNSQTFPISRTSYHHKPSGYPSYSSHYFNKTRPSSYSNITRTPGTKYHDSDHHTIPYSISHYSIETPTTPPAVHYSTTLRNTIPGYIVDHAGPSHYISSVITGYDQPTMPTYYVAHTTLVTTFKTYYSPNSVVPADYA</sequence>
<feature type="signal peptide" evidence="1">
    <location>
        <begin position="1"/>
        <end position="18"/>
    </location>
</feature>
<dbReference type="AlphaFoldDB" id="A0A139ICD3"/>
<evidence type="ECO:0000313" key="2">
    <source>
        <dbReference type="EMBL" id="KXT12354.1"/>
    </source>
</evidence>
<dbReference type="EMBL" id="LFZO01000154">
    <property type="protein sequence ID" value="KXT12354.1"/>
    <property type="molecule type" value="Genomic_DNA"/>
</dbReference>
<feature type="chain" id="PRO_5007297322" evidence="1">
    <location>
        <begin position="19"/>
        <end position="236"/>
    </location>
</feature>
<comment type="caution">
    <text evidence="2">The sequence shown here is derived from an EMBL/GenBank/DDBJ whole genome shotgun (WGS) entry which is preliminary data.</text>
</comment>
<dbReference type="Proteomes" id="UP000073492">
    <property type="component" value="Unassembled WGS sequence"/>
</dbReference>